<dbReference type="Pfam" id="PF05071">
    <property type="entry name" value="NDUFA12"/>
    <property type="match status" value="1"/>
</dbReference>
<evidence type="ECO:0000256" key="2">
    <source>
        <dbReference type="SAM" id="MobiDB-lite"/>
    </source>
</evidence>
<evidence type="ECO:0000256" key="1">
    <source>
        <dbReference type="ARBA" id="ARBA00007355"/>
    </source>
</evidence>
<feature type="compositionally biased region" description="Low complexity" evidence="2">
    <location>
        <begin position="196"/>
        <end position="210"/>
    </location>
</feature>
<evidence type="ECO:0000313" key="3">
    <source>
        <dbReference type="EMBL" id="PKS10026.1"/>
    </source>
</evidence>
<sequence>MTSNSISPIRQAWYKWKSPSLCCVFGLFVPPLSFSSLGPQTNTTLLVSKANAKILPTLYSNPAGFDLKGYTYWEFRIAGSDPSSRWRRIVHYPRSTHYSEVKVSPEWHQWLRYMRPNPPTLDEQRAEISRQERLKMLAAQADARWEAKPKLMQDAKPREDTLTMGPAVPSVEGHQAGEADPVAAEQGRKVVGKSSTRTVAGATTANAAAAAEDDEPEIDKADPWAGAKAREQNADWQPQAWTPSKAKR</sequence>
<dbReference type="AlphaFoldDB" id="A0A2N3NC37"/>
<dbReference type="InterPro" id="IPR007763">
    <property type="entry name" value="NDUFA12"/>
</dbReference>
<dbReference type="VEuPathDB" id="FungiDB:jhhlp_004651"/>
<comment type="similarity">
    <text evidence="1">Belongs to the complex I NDUFA12 subunit family.</text>
</comment>
<evidence type="ECO:0000313" key="4">
    <source>
        <dbReference type="Proteomes" id="UP000233524"/>
    </source>
</evidence>
<gene>
    <name evidence="3" type="ORF">jhhlp_004651</name>
</gene>
<proteinExistence type="inferred from homology"/>
<protein>
    <submittedName>
        <fullName evidence="3">Uncharacterized protein</fullName>
    </submittedName>
</protein>
<comment type="caution">
    <text evidence="3">The sequence shown here is derived from an EMBL/GenBank/DDBJ whole genome shotgun (WGS) entry which is preliminary data.</text>
</comment>
<dbReference type="Proteomes" id="UP000233524">
    <property type="component" value="Unassembled WGS sequence"/>
</dbReference>
<name>A0A2N3NC37_9PEZI</name>
<dbReference type="PANTHER" id="PTHR32470:SF2">
    <property type="entry name" value="NADH DEHYDROGENASE [UBIQUINONE] 1 ALPHA SUBCOMPLEX ASSEMBLY FACTOR 2"/>
    <property type="match status" value="1"/>
</dbReference>
<dbReference type="EMBL" id="NLAX01000010">
    <property type="protein sequence ID" value="PKS10026.1"/>
    <property type="molecule type" value="Genomic_DNA"/>
</dbReference>
<dbReference type="STRING" id="41688.A0A2N3NC37"/>
<feature type="region of interest" description="Disordered" evidence="2">
    <location>
        <begin position="145"/>
        <end position="248"/>
    </location>
</feature>
<dbReference type="GO" id="GO:0032981">
    <property type="term" value="P:mitochondrial respiratory chain complex I assembly"/>
    <property type="evidence" value="ECO:0007669"/>
    <property type="project" value="TreeGrafter"/>
</dbReference>
<dbReference type="InterPro" id="IPR052618">
    <property type="entry name" value="ComplexI_NDUFA12"/>
</dbReference>
<keyword evidence="4" id="KW-1185">Reference proteome</keyword>
<dbReference type="InParanoid" id="A0A2N3NC37"/>
<organism evidence="3 4">
    <name type="scientific">Lomentospora prolificans</name>
    <dbReference type="NCBI Taxonomy" id="41688"/>
    <lineage>
        <taxon>Eukaryota</taxon>
        <taxon>Fungi</taxon>
        <taxon>Dikarya</taxon>
        <taxon>Ascomycota</taxon>
        <taxon>Pezizomycotina</taxon>
        <taxon>Sordariomycetes</taxon>
        <taxon>Hypocreomycetidae</taxon>
        <taxon>Microascales</taxon>
        <taxon>Microascaceae</taxon>
        <taxon>Lomentospora</taxon>
    </lineage>
</organism>
<accession>A0A2N3NC37</accession>
<dbReference type="OrthoDB" id="10255576at2759"/>
<dbReference type="GO" id="GO:0045271">
    <property type="term" value="C:respiratory chain complex I"/>
    <property type="evidence" value="ECO:0007669"/>
    <property type="project" value="InterPro"/>
</dbReference>
<feature type="compositionally biased region" description="Basic and acidic residues" evidence="2">
    <location>
        <begin position="145"/>
        <end position="161"/>
    </location>
</feature>
<dbReference type="GO" id="GO:0005739">
    <property type="term" value="C:mitochondrion"/>
    <property type="evidence" value="ECO:0007669"/>
    <property type="project" value="TreeGrafter"/>
</dbReference>
<feature type="compositionally biased region" description="Basic and acidic residues" evidence="2">
    <location>
        <begin position="218"/>
        <end position="233"/>
    </location>
</feature>
<reference evidence="3 4" key="1">
    <citation type="journal article" date="2017" name="G3 (Bethesda)">
        <title>First Draft Genome Sequence of the Pathogenic Fungus Lomentospora prolificans (Formerly Scedosporium prolificans).</title>
        <authorList>
            <person name="Luo R."/>
            <person name="Zimin A."/>
            <person name="Workman R."/>
            <person name="Fan Y."/>
            <person name="Pertea G."/>
            <person name="Grossman N."/>
            <person name="Wear M.P."/>
            <person name="Jia B."/>
            <person name="Miller H."/>
            <person name="Casadevall A."/>
            <person name="Timp W."/>
            <person name="Zhang S.X."/>
            <person name="Salzberg S.L."/>
        </authorList>
    </citation>
    <scope>NUCLEOTIDE SEQUENCE [LARGE SCALE GENOMIC DNA]</scope>
    <source>
        <strain evidence="3 4">JHH-5317</strain>
    </source>
</reference>
<dbReference type="PANTHER" id="PTHR32470">
    <property type="entry name" value="ADH DEHYDROGENASE [UBIQUINONE] 1 ALPHA SUBCOMPLEX ASSEMBLY FACTOR 2"/>
    <property type="match status" value="1"/>
</dbReference>